<evidence type="ECO:0000313" key="5">
    <source>
        <dbReference type="Proteomes" id="UP000688137"/>
    </source>
</evidence>
<feature type="compositionally biased region" description="Polar residues" evidence="2">
    <location>
        <begin position="70"/>
        <end position="85"/>
    </location>
</feature>
<evidence type="ECO:0000259" key="3">
    <source>
        <dbReference type="PROSITE" id="PS50157"/>
    </source>
</evidence>
<dbReference type="AlphaFoldDB" id="A0A8S1P5D8"/>
<keyword evidence="5" id="KW-1185">Reference proteome</keyword>
<evidence type="ECO:0000256" key="1">
    <source>
        <dbReference type="PROSITE-ProRule" id="PRU00042"/>
    </source>
</evidence>
<protein>
    <recommendedName>
        <fullName evidence="3">C2H2-type domain-containing protein</fullName>
    </recommendedName>
</protein>
<dbReference type="PROSITE" id="PS00028">
    <property type="entry name" value="ZINC_FINGER_C2H2_1"/>
    <property type="match status" value="1"/>
</dbReference>
<sequence>MQDRSSIIEMKQMLKLLQQINSLQIQNDEPVKLNIRDQNDDEIINDIEIILNLDEDQVEQTEKDDKLSENETISNEHQQQTSKQNIIEQRKAVCRVVFNPKNNSYRCSICQTTYKVLKNLLNHQYRFHNKPKKGKHRNQKLNS</sequence>
<dbReference type="InterPro" id="IPR013087">
    <property type="entry name" value="Znf_C2H2_type"/>
</dbReference>
<keyword evidence="1" id="KW-0863">Zinc-finger</keyword>
<proteinExistence type="predicted"/>
<evidence type="ECO:0000313" key="4">
    <source>
        <dbReference type="EMBL" id="CAD8098233.1"/>
    </source>
</evidence>
<dbReference type="EMBL" id="CAJJDM010000109">
    <property type="protein sequence ID" value="CAD8098233.1"/>
    <property type="molecule type" value="Genomic_DNA"/>
</dbReference>
<dbReference type="PROSITE" id="PS50157">
    <property type="entry name" value="ZINC_FINGER_C2H2_2"/>
    <property type="match status" value="1"/>
</dbReference>
<keyword evidence="1" id="KW-0479">Metal-binding</keyword>
<comment type="caution">
    <text evidence="4">The sequence shown here is derived from an EMBL/GenBank/DDBJ whole genome shotgun (WGS) entry which is preliminary data.</text>
</comment>
<name>A0A8S1P5D8_PARPR</name>
<dbReference type="GO" id="GO:0008270">
    <property type="term" value="F:zinc ion binding"/>
    <property type="evidence" value="ECO:0007669"/>
    <property type="project" value="UniProtKB-KW"/>
</dbReference>
<gene>
    <name evidence="4" type="ORF">PPRIM_AZ9-3.1.T1060123</name>
</gene>
<organism evidence="4 5">
    <name type="scientific">Paramecium primaurelia</name>
    <dbReference type="NCBI Taxonomy" id="5886"/>
    <lineage>
        <taxon>Eukaryota</taxon>
        <taxon>Sar</taxon>
        <taxon>Alveolata</taxon>
        <taxon>Ciliophora</taxon>
        <taxon>Intramacronucleata</taxon>
        <taxon>Oligohymenophorea</taxon>
        <taxon>Peniculida</taxon>
        <taxon>Parameciidae</taxon>
        <taxon>Paramecium</taxon>
    </lineage>
</organism>
<evidence type="ECO:0000256" key="2">
    <source>
        <dbReference type="SAM" id="MobiDB-lite"/>
    </source>
</evidence>
<keyword evidence="1" id="KW-0862">Zinc</keyword>
<dbReference type="OMA" id="CQTTYKV"/>
<feature type="region of interest" description="Disordered" evidence="2">
    <location>
        <begin position="61"/>
        <end position="85"/>
    </location>
</feature>
<accession>A0A8S1P5D8</accession>
<feature type="domain" description="C2H2-type" evidence="3">
    <location>
        <begin position="105"/>
        <end position="133"/>
    </location>
</feature>
<reference evidence="4" key="1">
    <citation type="submission" date="2021-01" db="EMBL/GenBank/DDBJ databases">
        <authorList>
            <consortium name="Genoscope - CEA"/>
            <person name="William W."/>
        </authorList>
    </citation>
    <scope>NUCLEOTIDE SEQUENCE</scope>
</reference>
<dbReference type="Proteomes" id="UP000688137">
    <property type="component" value="Unassembled WGS sequence"/>
</dbReference>